<evidence type="ECO:0000256" key="5">
    <source>
        <dbReference type="SAM" id="Coils"/>
    </source>
</evidence>
<evidence type="ECO:0000256" key="2">
    <source>
        <dbReference type="ARBA" id="ARBA00022553"/>
    </source>
</evidence>
<feature type="coiled-coil region" evidence="5">
    <location>
        <begin position="834"/>
        <end position="861"/>
    </location>
</feature>
<dbReference type="InterPro" id="IPR027881">
    <property type="entry name" value="SOGA_CC"/>
</dbReference>
<feature type="region of interest" description="Disordered" evidence="6">
    <location>
        <begin position="149"/>
        <end position="187"/>
    </location>
</feature>
<proteinExistence type="predicted"/>
<feature type="domain" description="SOGA coiled-coil" evidence="7">
    <location>
        <begin position="350"/>
        <end position="461"/>
    </location>
</feature>
<organism evidence="8 9">
    <name type="scientific">Gambusia affinis</name>
    <name type="common">Western mosquitofish</name>
    <name type="synonym">Heterandria affinis</name>
    <dbReference type="NCBI Taxonomy" id="33528"/>
    <lineage>
        <taxon>Eukaryota</taxon>
        <taxon>Metazoa</taxon>
        <taxon>Chordata</taxon>
        <taxon>Craniata</taxon>
        <taxon>Vertebrata</taxon>
        <taxon>Euteleostomi</taxon>
        <taxon>Actinopterygii</taxon>
        <taxon>Neopterygii</taxon>
        <taxon>Teleostei</taxon>
        <taxon>Neoteleostei</taxon>
        <taxon>Acanthomorphata</taxon>
        <taxon>Ovalentaria</taxon>
        <taxon>Atherinomorphae</taxon>
        <taxon>Cyprinodontiformes</taxon>
        <taxon>Poeciliidae</taxon>
        <taxon>Poeciliinae</taxon>
        <taxon>Gambusia</taxon>
    </lineage>
</organism>
<dbReference type="PANTHER" id="PTHR15742:SF1">
    <property type="entry name" value="PROTEIN SOGA1"/>
    <property type="match status" value="1"/>
</dbReference>
<feature type="region of interest" description="Disordered" evidence="6">
    <location>
        <begin position="194"/>
        <end position="213"/>
    </location>
</feature>
<feature type="region of interest" description="Disordered" evidence="6">
    <location>
        <begin position="651"/>
        <end position="737"/>
    </location>
</feature>
<dbReference type="GO" id="GO:0016020">
    <property type="term" value="C:membrane"/>
    <property type="evidence" value="ECO:0007669"/>
    <property type="project" value="UniProtKB-SubCell"/>
</dbReference>
<reference evidence="8 9" key="1">
    <citation type="journal article" date="2018" name="G3 (Bethesda)">
        <title>A High-Quality Reference Genome for the Invasive Mosquitofish Gambusia affinis Using a Chicago Library.</title>
        <authorList>
            <person name="Hoffberg S.L."/>
            <person name="Troendle N.J."/>
            <person name="Glenn T.C."/>
            <person name="Mahmud O."/>
            <person name="Louha S."/>
            <person name="Chalopin D."/>
            <person name="Bennetzen J.L."/>
            <person name="Mauricio R."/>
        </authorList>
    </citation>
    <scope>NUCLEOTIDE SEQUENCE [LARGE SCALE GENOMIC DNA]</scope>
    <source>
        <strain evidence="8">NE01/NJP1002.9</strain>
        <tissue evidence="8">Muscle</tissue>
    </source>
</reference>
<evidence type="ECO:0000256" key="6">
    <source>
        <dbReference type="SAM" id="MobiDB-lite"/>
    </source>
</evidence>
<keyword evidence="3 5" id="KW-0175">Coiled coil</keyword>
<accession>A0A315WC18</accession>
<keyword evidence="9" id="KW-1185">Reference proteome</keyword>
<dbReference type="GO" id="GO:0010506">
    <property type="term" value="P:regulation of autophagy"/>
    <property type="evidence" value="ECO:0007669"/>
    <property type="project" value="InterPro"/>
</dbReference>
<evidence type="ECO:0000256" key="1">
    <source>
        <dbReference type="ARBA" id="ARBA00004370"/>
    </source>
</evidence>
<evidence type="ECO:0000313" key="9">
    <source>
        <dbReference type="Proteomes" id="UP000250572"/>
    </source>
</evidence>
<feature type="coiled-coil region" evidence="5">
    <location>
        <begin position="351"/>
        <end position="392"/>
    </location>
</feature>
<keyword evidence="4" id="KW-0472">Membrane</keyword>
<dbReference type="AlphaFoldDB" id="A0A315WC18"/>
<evidence type="ECO:0000256" key="4">
    <source>
        <dbReference type="ARBA" id="ARBA00023136"/>
    </source>
</evidence>
<feature type="compositionally biased region" description="Basic residues" evidence="6">
    <location>
        <begin position="795"/>
        <end position="809"/>
    </location>
</feature>
<feature type="coiled-coil region" evidence="5">
    <location>
        <begin position="285"/>
        <end position="319"/>
    </location>
</feature>
<keyword evidence="2" id="KW-0597">Phosphoprotein</keyword>
<feature type="compositionally biased region" description="Basic and acidic residues" evidence="6">
    <location>
        <begin position="682"/>
        <end position="702"/>
    </location>
</feature>
<dbReference type="EMBL" id="NHOQ01000607">
    <property type="protein sequence ID" value="PWA29413.1"/>
    <property type="molecule type" value="Genomic_DNA"/>
</dbReference>
<feature type="compositionally biased region" description="Low complexity" evidence="6">
    <location>
        <begin position="666"/>
        <end position="679"/>
    </location>
</feature>
<name>A0A315WC18_GAMAF</name>
<evidence type="ECO:0000256" key="3">
    <source>
        <dbReference type="ARBA" id="ARBA00023054"/>
    </source>
</evidence>
<comment type="caution">
    <text evidence="8">The sequence shown here is derived from an EMBL/GenBank/DDBJ whole genome shotgun (WGS) entry which is preliminary data.</text>
</comment>
<protein>
    <recommendedName>
        <fullName evidence="7">SOGA coiled-coil domain-containing protein</fullName>
    </recommendedName>
</protein>
<dbReference type="Pfam" id="PF11365">
    <property type="entry name" value="SOGA"/>
    <property type="match status" value="2"/>
</dbReference>
<feature type="compositionally biased region" description="Polar residues" evidence="6">
    <location>
        <begin position="709"/>
        <end position="723"/>
    </location>
</feature>
<evidence type="ECO:0000313" key="8">
    <source>
        <dbReference type="EMBL" id="PWA29413.1"/>
    </source>
</evidence>
<comment type="subcellular location">
    <subcellularLocation>
        <location evidence="1">Membrane</location>
    </subcellularLocation>
</comment>
<sequence>MHEENSSMQAITKPEAFQQILISSAQTSPKLQDELSGHAVHIRSVMSRAVRLIFLLGHVKITKVPQGCLKQNFTQPVLPCVLWLVEPQGQKAKGEGPSEAVEYLIREHTPRVNPRVRPDSSDTRAARIDGSIIRGVLLIGSVPLTARLPPEQTGTRVGLRERARNSQKKRGARSSNKPDKKPAPQAVKQTATELLLGNVSARSPEVSCSESSREDNSDLKCQLHFAKEESALMCKKLTKLVKDSEAMKEELAKYRSLYGDVNSSLTVEEVADSPHTREAEVRVHLKLVEEEANLLSRRIVELEVENRGLRAEMDEMKGSQGDGHQELSSAGLGAGLGGAVVLGGGASSENVMELQRHLQFVEEEAELLRRSLIEMEEQNKLLMNEINRYKSELPPATSALSAESLMSLTDGLLNDSRSVQDGAVLISTDTPAPEEELRLARLQVGELSGKVKKLQYENRVLLSNLQRCDLASYHAPSSSSSSSSLRLALETDAEAGDSAECLPLSPPHRKEPVGGENDAMEMEEQKKKMEDNAEATTPLSGCLGQKDRDALLALRDQARLVSTAIHLLTSPESNCLSSSSSSPSLYHKVCSNEAAEPCDLEKPQPHCQVCALDLISELSDLADRPLVGALTSRLQALHTQLQAFVEQVDGLGKPPSGARDAQVEGASPPASPCASIPCSGDGQDKENKVEHKQPDYRDQSDPDEKDDTYQSSQSFSNDTQNRAAGQMEQEKETDRSTVRSIMNNMTADNSCWRPNMSASMNSLKDLYLLLEEESQADKRASADEQPLSPTIKASRPAHTHTHAHTHTQNKRHRTCIDLHFEQLLACDIAVSSTLADLKVALQDLSAELRQERQGSQELTQQFAKAKASWEVERTELKSLITQFHF</sequence>
<dbReference type="InterPro" id="IPR049885">
    <property type="entry name" value="MTCL1-3"/>
</dbReference>
<evidence type="ECO:0000259" key="7">
    <source>
        <dbReference type="Pfam" id="PF11365"/>
    </source>
</evidence>
<gene>
    <name evidence="8" type="ORF">CCH79_00017937</name>
</gene>
<feature type="region of interest" description="Disordered" evidence="6">
    <location>
        <begin position="496"/>
        <end position="540"/>
    </location>
</feature>
<dbReference type="GO" id="GO:0005615">
    <property type="term" value="C:extracellular space"/>
    <property type="evidence" value="ECO:0007669"/>
    <property type="project" value="InterPro"/>
</dbReference>
<feature type="domain" description="SOGA coiled-coil" evidence="7">
    <location>
        <begin position="215"/>
        <end position="309"/>
    </location>
</feature>
<dbReference type="PANTHER" id="PTHR15742">
    <property type="entry name" value="GIRDIN"/>
    <property type="match status" value="1"/>
</dbReference>
<feature type="region of interest" description="Disordered" evidence="6">
    <location>
        <begin position="777"/>
        <end position="809"/>
    </location>
</feature>
<dbReference type="Proteomes" id="UP000250572">
    <property type="component" value="Unassembled WGS sequence"/>
</dbReference>
<feature type="compositionally biased region" description="Basic and acidic residues" evidence="6">
    <location>
        <begin position="728"/>
        <end position="737"/>
    </location>
</feature>